<proteinExistence type="predicted"/>
<evidence type="ECO:0000313" key="2">
    <source>
        <dbReference type="EMBL" id="MBB6217995.1"/>
    </source>
</evidence>
<organism evidence="2 3">
    <name type="scientific">Anaerosolibacter carboniphilus</name>
    <dbReference type="NCBI Taxonomy" id="1417629"/>
    <lineage>
        <taxon>Bacteria</taxon>
        <taxon>Bacillati</taxon>
        <taxon>Bacillota</taxon>
        <taxon>Clostridia</taxon>
        <taxon>Peptostreptococcales</taxon>
        <taxon>Thermotaleaceae</taxon>
        <taxon>Anaerosolibacter</taxon>
    </lineage>
</organism>
<dbReference type="Proteomes" id="UP000579281">
    <property type="component" value="Unassembled WGS sequence"/>
</dbReference>
<feature type="domain" description="DUF5659" evidence="1">
    <location>
        <begin position="4"/>
        <end position="76"/>
    </location>
</feature>
<protein>
    <recommendedName>
        <fullName evidence="1">DUF5659 domain-containing protein</fullName>
    </recommendedName>
</protein>
<keyword evidence="3" id="KW-1185">Reference proteome</keyword>
<sequence length="83" mass="9617">MQHNKLMQITDKDLMVFFVASSHEIKKVQKDPERNRSLVFFEDTVDLSNSILAFTNKSKAINIGDYQAVERRVKTLLSMQKIS</sequence>
<dbReference type="EMBL" id="JACHEN010000031">
    <property type="protein sequence ID" value="MBB6217995.1"/>
    <property type="molecule type" value="Genomic_DNA"/>
</dbReference>
<dbReference type="Pfam" id="PF18903">
    <property type="entry name" value="DUF5659"/>
    <property type="match status" value="1"/>
</dbReference>
<dbReference type="InterPro" id="IPR043718">
    <property type="entry name" value="DUF5659"/>
</dbReference>
<evidence type="ECO:0000259" key="1">
    <source>
        <dbReference type="Pfam" id="PF18903"/>
    </source>
</evidence>
<reference evidence="2 3" key="1">
    <citation type="submission" date="2020-08" db="EMBL/GenBank/DDBJ databases">
        <title>Genomic Encyclopedia of Type Strains, Phase IV (KMG-IV): sequencing the most valuable type-strain genomes for metagenomic binning, comparative biology and taxonomic classification.</title>
        <authorList>
            <person name="Goeker M."/>
        </authorList>
    </citation>
    <scope>NUCLEOTIDE SEQUENCE [LARGE SCALE GENOMIC DNA]</scope>
    <source>
        <strain evidence="2 3">DSM 103526</strain>
    </source>
</reference>
<comment type="caution">
    <text evidence="2">The sequence shown here is derived from an EMBL/GenBank/DDBJ whole genome shotgun (WGS) entry which is preliminary data.</text>
</comment>
<evidence type="ECO:0000313" key="3">
    <source>
        <dbReference type="Proteomes" id="UP000579281"/>
    </source>
</evidence>
<accession>A0A841L6U4</accession>
<gene>
    <name evidence="2" type="ORF">HNQ80_004132</name>
</gene>
<dbReference type="AlphaFoldDB" id="A0A841L6U4"/>
<name>A0A841L6U4_9FIRM</name>